<reference evidence="2 3" key="1">
    <citation type="submission" date="2023-08" db="EMBL/GenBank/DDBJ databases">
        <authorList>
            <person name="Joshi A."/>
            <person name="Thite S."/>
        </authorList>
    </citation>
    <scope>NUCLEOTIDE SEQUENCE [LARGE SCALE GENOMIC DNA]</scope>
    <source>
        <strain evidence="2 3">1E1</strain>
    </source>
</reference>
<dbReference type="InterPro" id="IPR014506">
    <property type="entry name" value="UCP020479_CheW"/>
</dbReference>
<evidence type="ECO:0000259" key="1">
    <source>
        <dbReference type="PROSITE" id="PS50851"/>
    </source>
</evidence>
<dbReference type="EMBL" id="JAUZVY010000001">
    <property type="protein sequence ID" value="MDP4528251.1"/>
    <property type="molecule type" value="Genomic_DNA"/>
</dbReference>
<gene>
    <name evidence="2" type="ORF">Q3O59_04305</name>
</gene>
<sequence>MSDRYSSQKVMQHYLTALLTDEEPAAAPTAAPAPEVPEVKQKLESLLARVTTTQVASEATTQAKAKAEAPPVMPKLADTELQTEVLTRKSQPGFREDAVQTAKSYREGNFQALFFSVAGLTIALPLKELGGIHKMSSVNTMPGKPAWFKGVMLQRELKINVVDTGLWVMPEKFDQAQAESHSYQYVIMLSNTPWGLACDKLINTVTLSQDEVKWRESSGKRPWLAGLIKQHMCALLDVDALTEMLRQGLSSEDDV</sequence>
<dbReference type="SMART" id="SM00260">
    <property type="entry name" value="CheW"/>
    <property type="match status" value="1"/>
</dbReference>
<dbReference type="Pfam" id="PF01584">
    <property type="entry name" value="CheW"/>
    <property type="match status" value="1"/>
</dbReference>
<comment type="caution">
    <text evidence="2">The sequence shown here is derived from an EMBL/GenBank/DDBJ whole genome shotgun (WGS) entry which is preliminary data.</text>
</comment>
<organism evidence="2 3">
    <name type="scientific">Alkalimonas delamerensis</name>
    <dbReference type="NCBI Taxonomy" id="265981"/>
    <lineage>
        <taxon>Bacteria</taxon>
        <taxon>Pseudomonadati</taxon>
        <taxon>Pseudomonadota</taxon>
        <taxon>Gammaproteobacteria</taxon>
        <taxon>Alkalimonas</taxon>
    </lineage>
</organism>
<evidence type="ECO:0000313" key="3">
    <source>
        <dbReference type="Proteomes" id="UP001236258"/>
    </source>
</evidence>
<keyword evidence="3" id="KW-1185">Reference proteome</keyword>
<dbReference type="Gene3D" id="2.40.50.180">
    <property type="entry name" value="CheA-289, Domain 4"/>
    <property type="match status" value="1"/>
</dbReference>
<dbReference type="InterPro" id="IPR002545">
    <property type="entry name" value="CheW-lke_dom"/>
</dbReference>
<feature type="domain" description="CheW-like" evidence="1">
    <location>
        <begin position="109"/>
        <end position="247"/>
    </location>
</feature>
<evidence type="ECO:0000313" key="2">
    <source>
        <dbReference type="EMBL" id="MDP4528251.1"/>
    </source>
</evidence>
<dbReference type="SUPFAM" id="SSF50341">
    <property type="entry name" value="CheW-like"/>
    <property type="match status" value="1"/>
</dbReference>
<dbReference type="InterPro" id="IPR036061">
    <property type="entry name" value="CheW-like_dom_sf"/>
</dbReference>
<accession>A0ABT9GNL7</accession>
<name>A0ABT9GNL7_9GAMM</name>
<dbReference type="PROSITE" id="PS50851">
    <property type="entry name" value="CHEW"/>
    <property type="match status" value="1"/>
</dbReference>
<dbReference type="Proteomes" id="UP001236258">
    <property type="component" value="Unassembled WGS sequence"/>
</dbReference>
<dbReference type="RefSeq" id="WP_305944391.1">
    <property type="nucleotide sequence ID" value="NZ_JAUZVY010000001.1"/>
</dbReference>
<dbReference type="PIRSF" id="PIRSF020479">
    <property type="entry name" value="UCP020479_CheW"/>
    <property type="match status" value="1"/>
</dbReference>
<dbReference type="Gene3D" id="2.30.30.40">
    <property type="entry name" value="SH3 Domains"/>
    <property type="match status" value="1"/>
</dbReference>
<protein>
    <submittedName>
        <fullName evidence="2">Chemotaxis protein CheW</fullName>
    </submittedName>
</protein>
<proteinExistence type="predicted"/>